<dbReference type="SUPFAM" id="SSF52096">
    <property type="entry name" value="ClpP/crotonase"/>
    <property type="match status" value="1"/>
</dbReference>
<dbReference type="Gene3D" id="3.30.750.44">
    <property type="match status" value="1"/>
</dbReference>
<evidence type="ECO:0000256" key="1">
    <source>
        <dbReference type="SAM" id="SignalP"/>
    </source>
</evidence>
<evidence type="ECO:0000313" key="3">
    <source>
        <dbReference type="EMBL" id="PYF72593.1"/>
    </source>
</evidence>
<dbReference type="GO" id="GO:0008236">
    <property type="term" value="F:serine-type peptidase activity"/>
    <property type="evidence" value="ECO:0007669"/>
    <property type="project" value="InterPro"/>
</dbReference>
<feature type="chain" id="PRO_5016257727" evidence="1">
    <location>
        <begin position="24"/>
        <end position="440"/>
    </location>
</feature>
<feature type="signal peptide" evidence="1">
    <location>
        <begin position="1"/>
        <end position="23"/>
    </location>
</feature>
<dbReference type="Proteomes" id="UP000248198">
    <property type="component" value="Unassembled WGS sequence"/>
</dbReference>
<keyword evidence="4" id="KW-1185">Reference proteome</keyword>
<organism evidence="3 4">
    <name type="scientific">Pedobacter nutrimenti</name>
    <dbReference type="NCBI Taxonomy" id="1241337"/>
    <lineage>
        <taxon>Bacteria</taxon>
        <taxon>Pseudomonadati</taxon>
        <taxon>Bacteroidota</taxon>
        <taxon>Sphingobacteriia</taxon>
        <taxon>Sphingobacteriales</taxon>
        <taxon>Sphingobacteriaceae</taxon>
        <taxon>Pedobacter</taxon>
    </lineage>
</organism>
<dbReference type="GO" id="GO:0006508">
    <property type="term" value="P:proteolysis"/>
    <property type="evidence" value="ECO:0007669"/>
    <property type="project" value="InterPro"/>
</dbReference>
<dbReference type="SMART" id="SM00245">
    <property type="entry name" value="TSPc"/>
    <property type="match status" value="1"/>
</dbReference>
<dbReference type="InterPro" id="IPR005151">
    <property type="entry name" value="Tail-specific_protease"/>
</dbReference>
<name>A0A318UAI3_9SPHI</name>
<dbReference type="AlphaFoldDB" id="A0A318UAI3"/>
<protein>
    <submittedName>
        <fullName evidence="3">Peptidase S41-like protein</fullName>
    </submittedName>
</protein>
<dbReference type="OrthoDB" id="6397760at2"/>
<gene>
    <name evidence="3" type="ORF">B0O44_106248</name>
</gene>
<reference evidence="3 4" key="1">
    <citation type="submission" date="2018-06" db="EMBL/GenBank/DDBJ databases">
        <title>Genomic Encyclopedia of Archaeal and Bacterial Type Strains, Phase II (KMG-II): from individual species to whole genera.</title>
        <authorList>
            <person name="Goeker M."/>
        </authorList>
    </citation>
    <scope>NUCLEOTIDE SEQUENCE [LARGE SCALE GENOMIC DNA]</scope>
    <source>
        <strain evidence="3 4">DSM 27372</strain>
    </source>
</reference>
<dbReference type="Gene3D" id="3.90.226.10">
    <property type="entry name" value="2-enoyl-CoA Hydratase, Chain A, domain 1"/>
    <property type="match status" value="1"/>
</dbReference>
<comment type="caution">
    <text evidence="3">The sequence shown here is derived from an EMBL/GenBank/DDBJ whole genome shotgun (WGS) entry which is preliminary data.</text>
</comment>
<dbReference type="RefSeq" id="WP_110833559.1">
    <property type="nucleotide sequence ID" value="NZ_QKLU01000006.1"/>
</dbReference>
<sequence>MKKNLSLFFLILLYCCSIQTVSAQDASPGLTTTEKTEVLNAVSKNLMELYVYPETGKKMADQLKINAKKGDYDLLKDPREFADKLSKDLFAVCKDKHFTMRYDPQWVKESKKEKPAKDKDSEMQKRRALEKIQNYGFKEARILDGNIGYLNLSRFADPTEAGTTAAATMNFFGHASALIIDLRNNGGGSANMVSLLASYFFDSNPRPLNDIYWRPTNETFSMKTLAALEGKRMPDCPVYVLVSKSTFSAAEDFCYALKNLKRITLVGETTGGGAHPVMPVPIAERFLLNIPVGRSISSVTKTDWEGTGVKPDLEVQQKEALTTARRHALEQLLSKEPNNYLLNWALLSLKAEMQPEQTDAQLLKSYTGTYGEGKITFENGHLNFERPNRVIQVLSPVGSDRFHIENFPYFEMRFNRKNNQIVSMTRLYDDGGIFTDLLKP</sequence>
<dbReference type="Pfam" id="PF03572">
    <property type="entry name" value="Peptidase_S41"/>
    <property type="match status" value="1"/>
</dbReference>
<feature type="domain" description="Tail specific protease" evidence="2">
    <location>
        <begin position="116"/>
        <end position="316"/>
    </location>
</feature>
<evidence type="ECO:0000313" key="4">
    <source>
        <dbReference type="Proteomes" id="UP000248198"/>
    </source>
</evidence>
<dbReference type="InterPro" id="IPR029045">
    <property type="entry name" value="ClpP/crotonase-like_dom_sf"/>
</dbReference>
<dbReference type="PANTHER" id="PTHR11261">
    <property type="entry name" value="INTERPHOTORECEPTOR RETINOID-BINDING PROTEIN"/>
    <property type="match status" value="1"/>
</dbReference>
<dbReference type="CDD" id="cd07563">
    <property type="entry name" value="Peptidase_S41_IRBP"/>
    <property type="match status" value="1"/>
</dbReference>
<evidence type="ECO:0000259" key="2">
    <source>
        <dbReference type="SMART" id="SM00245"/>
    </source>
</evidence>
<dbReference type="EMBL" id="QKLU01000006">
    <property type="protein sequence ID" value="PYF72593.1"/>
    <property type="molecule type" value="Genomic_DNA"/>
</dbReference>
<dbReference type="PANTHER" id="PTHR11261:SF3">
    <property type="entry name" value="RETINOL-BINDING PROTEIN 3"/>
    <property type="match status" value="1"/>
</dbReference>
<keyword evidence="1" id="KW-0732">Signal</keyword>
<proteinExistence type="predicted"/>
<accession>A0A318UAI3</accession>
<dbReference type="Pfam" id="PF11918">
    <property type="entry name" value="Peptidase_S41_N"/>
    <property type="match status" value="1"/>
</dbReference>